<sequence length="52" mass="5424">MDPLALVFYAVICGALSLAGPRLGPPWRRFAVGAAVGVVAVIVLPLVRGVFF</sequence>
<evidence type="ECO:0000313" key="2">
    <source>
        <dbReference type="EMBL" id="MBV2358734.1"/>
    </source>
</evidence>
<accession>A0ABS6N547</accession>
<evidence type="ECO:0000313" key="3">
    <source>
        <dbReference type="Proteomes" id="UP001166293"/>
    </source>
</evidence>
<protein>
    <submittedName>
        <fullName evidence="2">Uncharacterized protein</fullName>
    </submittedName>
</protein>
<dbReference type="EMBL" id="JAHRWL010000001">
    <property type="protein sequence ID" value="MBV2358734.1"/>
    <property type="molecule type" value="Genomic_DNA"/>
</dbReference>
<keyword evidence="1" id="KW-0812">Transmembrane</keyword>
<dbReference type="RefSeq" id="WP_217776585.1">
    <property type="nucleotide sequence ID" value="NZ_JAHRWL010000001.1"/>
</dbReference>
<gene>
    <name evidence="2" type="ORF">KUH32_03030</name>
</gene>
<evidence type="ECO:0000256" key="1">
    <source>
        <dbReference type="SAM" id="Phobius"/>
    </source>
</evidence>
<keyword evidence="3" id="KW-1185">Reference proteome</keyword>
<organism evidence="2 3">
    <name type="scientific">Thalassococcus arenae</name>
    <dbReference type="NCBI Taxonomy" id="2851652"/>
    <lineage>
        <taxon>Bacteria</taxon>
        <taxon>Pseudomonadati</taxon>
        <taxon>Pseudomonadota</taxon>
        <taxon>Alphaproteobacteria</taxon>
        <taxon>Rhodobacterales</taxon>
        <taxon>Roseobacteraceae</taxon>
        <taxon>Thalassococcus</taxon>
    </lineage>
</organism>
<dbReference type="Proteomes" id="UP001166293">
    <property type="component" value="Unassembled WGS sequence"/>
</dbReference>
<keyword evidence="1" id="KW-1133">Transmembrane helix</keyword>
<name>A0ABS6N547_9RHOB</name>
<proteinExistence type="predicted"/>
<feature type="transmembrane region" description="Helical" evidence="1">
    <location>
        <begin position="29"/>
        <end position="51"/>
    </location>
</feature>
<comment type="caution">
    <text evidence="2">The sequence shown here is derived from an EMBL/GenBank/DDBJ whole genome shotgun (WGS) entry which is preliminary data.</text>
</comment>
<reference evidence="2" key="1">
    <citation type="submission" date="2021-06" db="EMBL/GenBank/DDBJ databases">
        <title>Thalassococcus sp. CAU 1522 isolated from sea sand, Republic of Korea.</title>
        <authorList>
            <person name="Kim W."/>
        </authorList>
    </citation>
    <scope>NUCLEOTIDE SEQUENCE</scope>
    <source>
        <strain evidence="2">CAU 1522</strain>
    </source>
</reference>
<keyword evidence="1" id="KW-0472">Membrane</keyword>